<name>A0AAV2BMZ2_9ARAC</name>
<dbReference type="Gene3D" id="1.10.10.60">
    <property type="entry name" value="Homeodomain-like"/>
    <property type="match status" value="1"/>
</dbReference>
<dbReference type="InterPro" id="IPR000433">
    <property type="entry name" value="Znf_ZZ"/>
</dbReference>
<reference evidence="10 11" key="1">
    <citation type="submission" date="2024-04" db="EMBL/GenBank/DDBJ databases">
        <authorList>
            <person name="Rising A."/>
            <person name="Reimegard J."/>
            <person name="Sonavane S."/>
            <person name="Akerstrom W."/>
            <person name="Nylinder S."/>
            <person name="Hedman E."/>
            <person name="Kallberg Y."/>
        </authorList>
    </citation>
    <scope>NUCLEOTIDE SEQUENCE [LARGE SCALE GENOMIC DNA]</scope>
</reference>
<evidence type="ECO:0000259" key="9">
    <source>
        <dbReference type="PROSITE" id="PS51294"/>
    </source>
</evidence>
<evidence type="ECO:0000256" key="6">
    <source>
        <dbReference type="SAM" id="MobiDB-lite"/>
    </source>
</evidence>
<evidence type="ECO:0000259" key="7">
    <source>
        <dbReference type="PROSITE" id="PS50090"/>
    </source>
</evidence>
<dbReference type="InterPro" id="IPR009057">
    <property type="entry name" value="Homeodomain-like_sf"/>
</dbReference>
<protein>
    <recommendedName>
        <fullName evidence="12">ZZ-type zinc finger-containing protein 3</fullName>
    </recommendedName>
</protein>
<evidence type="ECO:0000256" key="1">
    <source>
        <dbReference type="ARBA" id="ARBA00004123"/>
    </source>
</evidence>
<keyword evidence="3 5" id="KW-0863">Zinc-finger</keyword>
<dbReference type="PROSITE" id="PS50090">
    <property type="entry name" value="MYB_LIKE"/>
    <property type="match status" value="1"/>
</dbReference>
<dbReference type="PROSITE" id="PS50135">
    <property type="entry name" value="ZF_ZZ_2"/>
    <property type="match status" value="1"/>
</dbReference>
<dbReference type="SUPFAM" id="SSF57850">
    <property type="entry name" value="RING/U-box"/>
    <property type="match status" value="1"/>
</dbReference>
<dbReference type="Gene3D" id="3.30.60.90">
    <property type="match status" value="1"/>
</dbReference>
<dbReference type="Pfam" id="PF00249">
    <property type="entry name" value="Myb_DNA-binding"/>
    <property type="match status" value="1"/>
</dbReference>
<dbReference type="GO" id="GO:0070461">
    <property type="term" value="C:SAGA-type complex"/>
    <property type="evidence" value="ECO:0007669"/>
    <property type="project" value="UniProtKB-ARBA"/>
</dbReference>
<dbReference type="InterPro" id="IPR017930">
    <property type="entry name" value="Myb_dom"/>
</dbReference>
<dbReference type="GO" id="GO:0008270">
    <property type="term" value="F:zinc ion binding"/>
    <property type="evidence" value="ECO:0007669"/>
    <property type="project" value="UniProtKB-KW"/>
</dbReference>
<evidence type="ECO:0000313" key="11">
    <source>
        <dbReference type="Proteomes" id="UP001497382"/>
    </source>
</evidence>
<keyword evidence="4" id="KW-0862">Zinc</keyword>
<comment type="subcellular location">
    <subcellularLocation>
        <location evidence="1">Nucleus</location>
    </subcellularLocation>
</comment>
<dbReference type="SMART" id="SM00291">
    <property type="entry name" value="ZnF_ZZ"/>
    <property type="match status" value="1"/>
</dbReference>
<dbReference type="InterPro" id="IPR043145">
    <property type="entry name" value="Znf_ZZ_sf"/>
</dbReference>
<dbReference type="CDD" id="cd00167">
    <property type="entry name" value="SANT"/>
    <property type="match status" value="1"/>
</dbReference>
<evidence type="ECO:0000256" key="4">
    <source>
        <dbReference type="ARBA" id="ARBA00022833"/>
    </source>
</evidence>
<feature type="domain" description="HTH myb-type" evidence="9">
    <location>
        <begin position="189"/>
        <end position="249"/>
    </location>
</feature>
<dbReference type="Proteomes" id="UP001497382">
    <property type="component" value="Unassembled WGS sequence"/>
</dbReference>
<dbReference type="Pfam" id="PF00569">
    <property type="entry name" value="ZZ"/>
    <property type="match status" value="1"/>
</dbReference>
<evidence type="ECO:0000256" key="3">
    <source>
        <dbReference type="ARBA" id="ARBA00022771"/>
    </source>
</evidence>
<proteinExistence type="predicted"/>
<evidence type="ECO:0000259" key="8">
    <source>
        <dbReference type="PROSITE" id="PS50135"/>
    </source>
</evidence>
<organism evidence="10 11">
    <name type="scientific">Larinioides sclopetarius</name>
    <dbReference type="NCBI Taxonomy" id="280406"/>
    <lineage>
        <taxon>Eukaryota</taxon>
        <taxon>Metazoa</taxon>
        <taxon>Ecdysozoa</taxon>
        <taxon>Arthropoda</taxon>
        <taxon>Chelicerata</taxon>
        <taxon>Arachnida</taxon>
        <taxon>Araneae</taxon>
        <taxon>Araneomorphae</taxon>
        <taxon>Entelegynae</taxon>
        <taxon>Araneoidea</taxon>
        <taxon>Araneidae</taxon>
        <taxon>Larinioides</taxon>
    </lineage>
</organism>
<dbReference type="InterPro" id="IPR001005">
    <property type="entry name" value="SANT/Myb"/>
</dbReference>
<gene>
    <name evidence="10" type="ORF">LARSCL_LOCUS19970</name>
</gene>
<keyword evidence="11" id="KW-1185">Reference proteome</keyword>
<dbReference type="GO" id="GO:0005634">
    <property type="term" value="C:nucleus"/>
    <property type="evidence" value="ECO:0007669"/>
    <property type="project" value="UniProtKB-SubCell"/>
</dbReference>
<comment type="caution">
    <text evidence="10">The sequence shown here is derived from an EMBL/GenBank/DDBJ whole genome shotgun (WGS) entry which is preliminary data.</text>
</comment>
<dbReference type="PROSITE" id="PS51294">
    <property type="entry name" value="HTH_MYB"/>
    <property type="match status" value="1"/>
</dbReference>
<feature type="domain" description="Myb-like" evidence="7">
    <location>
        <begin position="189"/>
        <end position="245"/>
    </location>
</feature>
<dbReference type="InterPro" id="IPR037830">
    <property type="entry name" value="ZZZ3"/>
</dbReference>
<feature type="domain" description="ZZ-type" evidence="8">
    <location>
        <begin position="356"/>
        <end position="415"/>
    </location>
</feature>
<evidence type="ECO:0008006" key="12">
    <source>
        <dbReference type="Google" id="ProtNLM"/>
    </source>
</evidence>
<dbReference type="PANTHER" id="PTHR22705:SF0">
    <property type="entry name" value="ZZ-TYPE ZINC FINGER-CONTAINING PROTEIN 3"/>
    <property type="match status" value="1"/>
</dbReference>
<dbReference type="PANTHER" id="PTHR22705">
    <property type="entry name" value="ZINC FINGER, ZZ DOMAIN CONTAINING 3"/>
    <property type="match status" value="1"/>
</dbReference>
<dbReference type="EMBL" id="CAXIEN010000406">
    <property type="protein sequence ID" value="CAL1296854.1"/>
    <property type="molecule type" value="Genomic_DNA"/>
</dbReference>
<dbReference type="AlphaFoldDB" id="A0AAV2BMZ2"/>
<evidence type="ECO:0000313" key="10">
    <source>
        <dbReference type="EMBL" id="CAL1296854.1"/>
    </source>
</evidence>
<evidence type="ECO:0000256" key="2">
    <source>
        <dbReference type="ARBA" id="ARBA00022723"/>
    </source>
</evidence>
<sequence>MDQVCVKVEPPDFLDDSTYDSIAGTSSSTYNEDTATYSRTILKPSEIKDEISEDTQETNFDPFEEFSFESDHPALKNNSDYKALLKAVAVLEAQRARAIRDLDKLHEMKENALADPISFVERLQQGEKIDFPAPQKIYPVPVIDWNKYTFNASSSSFSRRQLTRLSTRATQDLFKSNAKEKSSRPQDQKPVKVNQYWTAEEQKQLEELLVKFPPEEIESRRWEKIANCLENRTPIQVASRVQKYFIKLLKAGMPIPGRMPNMTYLKKPRRNVMRSQPSTFLVSHTLPVYMPEADEELNYSYHQPQTSEENSMESKVGMSDDEDFDPELRETPEYKELLLLRKIQREKLQSCGLVQHIGFKCSNCKTEPIIGIRWHCTDCKPPASIDFCENCADGMHEIGQHASDHKLEEILNASSNFHDRGYAHFLSSKFFEPAAT</sequence>
<accession>A0AAV2BMZ2</accession>
<evidence type="ECO:0000256" key="5">
    <source>
        <dbReference type="PROSITE-ProRule" id="PRU00228"/>
    </source>
</evidence>
<dbReference type="SMART" id="SM00717">
    <property type="entry name" value="SANT"/>
    <property type="match status" value="1"/>
</dbReference>
<dbReference type="SUPFAM" id="SSF46689">
    <property type="entry name" value="Homeodomain-like"/>
    <property type="match status" value="1"/>
</dbReference>
<feature type="region of interest" description="Disordered" evidence="6">
    <location>
        <begin position="303"/>
        <end position="326"/>
    </location>
</feature>
<keyword evidence="2" id="KW-0479">Metal-binding</keyword>